<keyword evidence="2" id="KW-1185">Reference proteome</keyword>
<name>A0A3G8YHE3_9DEIO</name>
<protein>
    <submittedName>
        <fullName evidence="1">Uncharacterized protein</fullName>
    </submittedName>
</protein>
<accession>A0A3G8YHE3</accession>
<dbReference type="EMBL" id="CP034184">
    <property type="protein sequence ID" value="AZI44413.1"/>
    <property type="molecule type" value="Genomic_DNA"/>
</dbReference>
<dbReference type="RefSeq" id="WP_124874024.1">
    <property type="nucleotide sequence ID" value="NZ_CP034184.1"/>
</dbReference>
<reference evidence="1 2" key="1">
    <citation type="submission" date="2018-11" db="EMBL/GenBank/DDBJ databases">
        <title>Deinococcus shelandsis sp. nov., isolated from South Shetland Islands soil of Antarctica.</title>
        <authorList>
            <person name="Tian J."/>
        </authorList>
    </citation>
    <scope>NUCLEOTIDE SEQUENCE [LARGE SCALE GENOMIC DNA]</scope>
    <source>
        <strain evidence="1 2">S14-83T</strain>
    </source>
</reference>
<gene>
    <name evidence="1" type="ORF">EHF33_13720</name>
</gene>
<sequence>MNLLLPAFTQPLEWIPGCQHDRLHGQAKGRQLVCEAAQIWGWRSSLGLHGMDDEQLVAEEPDALTYLNAAILAPAFSLKWVEGGLMVTEVEG</sequence>
<dbReference type="AlphaFoldDB" id="A0A3G8YHE3"/>
<evidence type="ECO:0000313" key="2">
    <source>
        <dbReference type="Proteomes" id="UP000276417"/>
    </source>
</evidence>
<dbReference type="Proteomes" id="UP000276417">
    <property type="component" value="Chromosome 2"/>
</dbReference>
<proteinExistence type="predicted"/>
<dbReference type="KEGG" id="dph:EHF33_13720"/>
<evidence type="ECO:0000313" key="1">
    <source>
        <dbReference type="EMBL" id="AZI44413.1"/>
    </source>
</evidence>
<organism evidence="1 2">
    <name type="scientific">Deinococcus psychrotolerans</name>
    <dbReference type="NCBI Taxonomy" id="2489213"/>
    <lineage>
        <taxon>Bacteria</taxon>
        <taxon>Thermotogati</taxon>
        <taxon>Deinococcota</taxon>
        <taxon>Deinococci</taxon>
        <taxon>Deinococcales</taxon>
        <taxon>Deinococcaceae</taxon>
        <taxon>Deinococcus</taxon>
    </lineage>
</organism>